<name>A0A1F4ZV28_9BACT</name>
<dbReference type="Gene3D" id="1.10.1050.10">
    <property type="entry name" value="Ribosomal Protein S4 Delta 41, Chain A, domain 1"/>
    <property type="match status" value="1"/>
</dbReference>
<dbReference type="GO" id="GO:0019843">
    <property type="term" value="F:rRNA binding"/>
    <property type="evidence" value="ECO:0007669"/>
    <property type="project" value="UniProtKB-UniRule"/>
</dbReference>
<dbReference type="CDD" id="cd00165">
    <property type="entry name" value="S4"/>
    <property type="match status" value="1"/>
</dbReference>
<dbReference type="GO" id="GO:0003735">
    <property type="term" value="F:structural constituent of ribosome"/>
    <property type="evidence" value="ECO:0007669"/>
    <property type="project" value="InterPro"/>
</dbReference>
<evidence type="ECO:0000256" key="3">
    <source>
        <dbReference type="ARBA" id="ARBA00022884"/>
    </source>
</evidence>
<dbReference type="InterPro" id="IPR002942">
    <property type="entry name" value="S4_RNA-bd"/>
</dbReference>
<dbReference type="SUPFAM" id="SSF55174">
    <property type="entry name" value="Alpha-L RNA-binding motif"/>
    <property type="match status" value="1"/>
</dbReference>
<evidence type="ECO:0000259" key="11">
    <source>
        <dbReference type="SMART" id="SM01390"/>
    </source>
</evidence>
<dbReference type="SMART" id="SM01390">
    <property type="entry name" value="Ribosomal_S4"/>
    <property type="match status" value="1"/>
</dbReference>
<keyword evidence="4 7" id="KW-0689">Ribosomal protein</keyword>
<evidence type="ECO:0000256" key="2">
    <source>
        <dbReference type="ARBA" id="ARBA00022730"/>
    </source>
</evidence>
<dbReference type="PANTHER" id="PTHR11831:SF4">
    <property type="entry name" value="SMALL RIBOSOMAL SUBUNIT PROTEIN US4M"/>
    <property type="match status" value="1"/>
</dbReference>
<evidence type="ECO:0000259" key="10">
    <source>
        <dbReference type="SMART" id="SM00363"/>
    </source>
</evidence>
<keyword evidence="3 7" id="KW-0694">RNA-binding</keyword>
<dbReference type="Proteomes" id="UP000176424">
    <property type="component" value="Unassembled WGS sequence"/>
</dbReference>
<dbReference type="InterPro" id="IPR001912">
    <property type="entry name" value="Ribosomal_uS4_N"/>
</dbReference>
<dbReference type="PROSITE" id="PS00632">
    <property type="entry name" value="RIBOSOMAL_S4"/>
    <property type="match status" value="1"/>
</dbReference>
<evidence type="ECO:0000256" key="9">
    <source>
        <dbReference type="SAM" id="MobiDB-lite"/>
    </source>
</evidence>
<evidence type="ECO:0000256" key="1">
    <source>
        <dbReference type="ARBA" id="ARBA00007465"/>
    </source>
</evidence>
<protein>
    <recommendedName>
        <fullName evidence="6 7">Small ribosomal subunit protein uS4</fullName>
    </recommendedName>
</protein>
<dbReference type="Gene3D" id="3.10.290.10">
    <property type="entry name" value="RNA-binding S4 domain"/>
    <property type="match status" value="1"/>
</dbReference>
<dbReference type="AlphaFoldDB" id="A0A1F4ZV28"/>
<dbReference type="InterPro" id="IPR022801">
    <property type="entry name" value="Ribosomal_uS4"/>
</dbReference>
<proteinExistence type="inferred from homology"/>
<gene>
    <name evidence="7" type="primary">rpsD</name>
    <name evidence="12" type="ORF">A2397_02615</name>
</gene>
<feature type="domain" description="RNA-binding S4" evidence="10">
    <location>
        <begin position="92"/>
        <end position="149"/>
    </location>
</feature>
<feature type="region of interest" description="Disordered" evidence="9">
    <location>
        <begin position="1"/>
        <end position="54"/>
    </location>
</feature>
<dbReference type="GO" id="GO:0015935">
    <property type="term" value="C:small ribosomal subunit"/>
    <property type="evidence" value="ECO:0007669"/>
    <property type="project" value="InterPro"/>
</dbReference>
<evidence type="ECO:0000313" key="13">
    <source>
        <dbReference type="Proteomes" id="UP000176424"/>
    </source>
</evidence>
<comment type="function">
    <text evidence="7">One of the primary rRNA binding proteins, it binds directly to 16S rRNA where it nucleates assembly of the body of the 30S subunit.</text>
</comment>
<dbReference type="SMART" id="SM00363">
    <property type="entry name" value="S4"/>
    <property type="match status" value="1"/>
</dbReference>
<dbReference type="Pfam" id="PF01479">
    <property type="entry name" value="S4"/>
    <property type="match status" value="1"/>
</dbReference>
<dbReference type="GO" id="GO:0006412">
    <property type="term" value="P:translation"/>
    <property type="evidence" value="ECO:0007669"/>
    <property type="project" value="UniProtKB-UniRule"/>
</dbReference>
<comment type="function">
    <text evidence="7">With S5 and S12 plays an important role in translational accuracy.</text>
</comment>
<accession>A0A1F4ZV28</accession>
<dbReference type="NCBIfam" id="TIGR01017">
    <property type="entry name" value="rpsD_bact"/>
    <property type="match status" value="1"/>
</dbReference>
<evidence type="ECO:0000256" key="7">
    <source>
        <dbReference type="HAMAP-Rule" id="MF_01306"/>
    </source>
</evidence>
<evidence type="ECO:0000256" key="8">
    <source>
        <dbReference type="RuleBase" id="RU003699"/>
    </source>
</evidence>
<feature type="domain" description="Small ribosomal subunit protein uS4 N-terminal" evidence="11">
    <location>
        <begin position="3"/>
        <end position="91"/>
    </location>
</feature>
<comment type="caution">
    <text evidence="12">The sequence shown here is derived from an EMBL/GenBank/DDBJ whole genome shotgun (WGS) entry which is preliminary data.</text>
</comment>
<evidence type="ECO:0000256" key="4">
    <source>
        <dbReference type="ARBA" id="ARBA00022980"/>
    </source>
</evidence>
<organism evidence="12 13">
    <name type="scientific">Candidatus Amesbacteria bacterium RIFOXYB1_FULL_44_23</name>
    <dbReference type="NCBI Taxonomy" id="1797263"/>
    <lineage>
        <taxon>Bacteria</taxon>
        <taxon>Candidatus Amesiibacteriota</taxon>
    </lineage>
</organism>
<dbReference type="HAMAP" id="MF_01306_B">
    <property type="entry name" value="Ribosomal_uS4_B"/>
    <property type="match status" value="1"/>
</dbReference>
<evidence type="ECO:0000256" key="5">
    <source>
        <dbReference type="ARBA" id="ARBA00023274"/>
    </source>
</evidence>
<keyword evidence="5 7" id="KW-0687">Ribonucleoprotein</keyword>
<dbReference type="EMBL" id="MEXR01000009">
    <property type="protein sequence ID" value="OGD10242.1"/>
    <property type="molecule type" value="Genomic_DNA"/>
</dbReference>
<dbReference type="GO" id="GO:0042274">
    <property type="term" value="P:ribosomal small subunit biogenesis"/>
    <property type="evidence" value="ECO:0007669"/>
    <property type="project" value="TreeGrafter"/>
</dbReference>
<dbReference type="STRING" id="1797263.A2397_02615"/>
<dbReference type="PROSITE" id="PS50889">
    <property type="entry name" value="S4"/>
    <property type="match status" value="1"/>
</dbReference>
<dbReference type="InterPro" id="IPR018079">
    <property type="entry name" value="Ribosomal_uS4_CS"/>
</dbReference>
<dbReference type="InterPro" id="IPR005709">
    <property type="entry name" value="Ribosomal_uS4_bac-type"/>
</dbReference>
<evidence type="ECO:0000256" key="6">
    <source>
        <dbReference type="ARBA" id="ARBA00035254"/>
    </source>
</evidence>
<comment type="similarity">
    <text evidence="1 7 8">Belongs to the universal ribosomal protein uS4 family.</text>
</comment>
<dbReference type="Pfam" id="PF00163">
    <property type="entry name" value="Ribosomal_S4"/>
    <property type="match status" value="1"/>
</dbReference>
<dbReference type="FunFam" id="3.10.290.10:FF:000001">
    <property type="entry name" value="30S ribosomal protein S4"/>
    <property type="match status" value="1"/>
</dbReference>
<dbReference type="InterPro" id="IPR036986">
    <property type="entry name" value="S4_RNA-bd_sf"/>
</dbReference>
<keyword evidence="2 7" id="KW-0699">rRNA-binding</keyword>
<dbReference type="NCBIfam" id="NF003717">
    <property type="entry name" value="PRK05327.1"/>
    <property type="match status" value="1"/>
</dbReference>
<reference evidence="12 13" key="1">
    <citation type="journal article" date="2016" name="Nat. Commun.">
        <title>Thousands of microbial genomes shed light on interconnected biogeochemical processes in an aquifer system.</title>
        <authorList>
            <person name="Anantharaman K."/>
            <person name="Brown C.T."/>
            <person name="Hug L.A."/>
            <person name="Sharon I."/>
            <person name="Castelle C.J."/>
            <person name="Probst A.J."/>
            <person name="Thomas B.C."/>
            <person name="Singh A."/>
            <person name="Wilkins M.J."/>
            <person name="Karaoz U."/>
            <person name="Brodie E.L."/>
            <person name="Williams K.H."/>
            <person name="Hubbard S.S."/>
            <person name="Banfield J.F."/>
        </authorList>
    </citation>
    <scope>NUCLEOTIDE SEQUENCE [LARGE SCALE GENOMIC DNA]</scope>
</reference>
<evidence type="ECO:0000313" key="12">
    <source>
        <dbReference type="EMBL" id="OGD10242.1"/>
    </source>
</evidence>
<sequence length="198" mass="22451">MSHYTGPKNRLSRRENFDLFGKGNKLRRAQNPPGQHGPKGSRRPSDFGAQLREKQKTKRIYGIIERQFRGYFEKAKKVRGKTGEYLLRLLETRLDNVVYRLGFVPTRAMARQLVSHGHVLINDGVVSIPSYQIGIGETVALDATAANIPQVKACLENPKLLPAWLQKTGSKGKIISFPLREHVDSPINEQLIVEFYSR</sequence>
<comment type="subunit">
    <text evidence="7">Part of the 30S ribosomal subunit. Contacts protein S5. The interaction surface between S4 and S5 is involved in control of translational fidelity.</text>
</comment>
<dbReference type="PANTHER" id="PTHR11831">
    <property type="entry name" value="30S 40S RIBOSOMAL PROTEIN"/>
    <property type="match status" value="1"/>
</dbReference>